<proteinExistence type="predicted"/>
<dbReference type="GeneID" id="17288476"/>
<name>L1I676_GUITC</name>
<reference evidence="1 3" key="1">
    <citation type="journal article" date="2012" name="Nature">
        <title>Algal genomes reveal evolutionary mosaicism and the fate of nucleomorphs.</title>
        <authorList>
            <consortium name="DOE Joint Genome Institute"/>
            <person name="Curtis B.A."/>
            <person name="Tanifuji G."/>
            <person name="Burki F."/>
            <person name="Gruber A."/>
            <person name="Irimia M."/>
            <person name="Maruyama S."/>
            <person name="Arias M.C."/>
            <person name="Ball S.G."/>
            <person name="Gile G.H."/>
            <person name="Hirakawa Y."/>
            <person name="Hopkins J.F."/>
            <person name="Kuo A."/>
            <person name="Rensing S.A."/>
            <person name="Schmutz J."/>
            <person name="Symeonidi A."/>
            <person name="Elias M."/>
            <person name="Eveleigh R.J."/>
            <person name="Herman E.K."/>
            <person name="Klute M.J."/>
            <person name="Nakayama T."/>
            <person name="Obornik M."/>
            <person name="Reyes-Prieto A."/>
            <person name="Armbrust E.V."/>
            <person name="Aves S.J."/>
            <person name="Beiko R.G."/>
            <person name="Coutinho P."/>
            <person name="Dacks J.B."/>
            <person name="Durnford D.G."/>
            <person name="Fast N.M."/>
            <person name="Green B.R."/>
            <person name="Grisdale C.J."/>
            <person name="Hempel F."/>
            <person name="Henrissat B."/>
            <person name="Hoppner M.P."/>
            <person name="Ishida K."/>
            <person name="Kim E."/>
            <person name="Koreny L."/>
            <person name="Kroth P.G."/>
            <person name="Liu Y."/>
            <person name="Malik S.B."/>
            <person name="Maier U.G."/>
            <person name="McRose D."/>
            <person name="Mock T."/>
            <person name="Neilson J.A."/>
            <person name="Onodera N.T."/>
            <person name="Poole A.M."/>
            <person name="Pritham E.J."/>
            <person name="Richards T.A."/>
            <person name="Rocap G."/>
            <person name="Roy S.W."/>
            <person name="Sarai C."/>
            <person name="Schaack S."/>
            <person name="Shirato S."/>
            <person name="Slamovits C.H."/>
            <person name="Spencer D.F."/>
            <person name="Suzuki S."/>
            <person name="Worden A.Z."/>
            <person name="Zauner S."/>
            <person name="Barry K."/>
            <person name="Bell C."/>
            <person name="Bharti A.K."/>
            <person name="Crow J.A."/>
            <person name="Grimwood J."/>
            <person name="Kramer R."/>
            <person name="Lindquist E."/>
            <person name="Lucas S."/>
            <person name="Salamov A."/>
            <person name="McFadden G.I."/>
            <person name="Lane C.E."/>
            <person name="Keeling P.J."/>
            <person name="Gray M.W."/>
            <person name="Grigoriev I.V."/>
            <person name="Archibald J.M."/>
        </authorList>
    </citation>
    <scope>NUCLEOTIDE SEQUENCE</scope>
    <source>
        <strain evidence="1 3">CCMP2712</strain>
    </source>
</reference>
<accession>L1I676</accession>
<organism evidence="1">
    <name type="scientific">Guillardia theta (strain CCMP2712)</name>
    <name type="common">Cryptophyte</name>
    <dbReference type="NCBI Taxonomy" id="905079"/>
    <lineage>
        <taxon>Eukaryota</taxon>
        <taxon>Cryptophyceae</taxon>
        <taxon>Pyrenomonadales</taxon>
        <taxon>Geminigeraceae</taxon>
        <taxon>Guillardia</taxon>
    </lineage>
</organism>
<dbReference type="Proteomes" id="UP000011087">
    <property type="component" value="Unassembled WGS sequence"/>
</dbReference>
<dbReference type="AlphaFoldDB" id="L1I676"/>
<dbReference type="PaxDb" id="55529-EKX31746"/>
<protein>
    <submittedName>
        <fullName evidence="1 2">Uncharacterized protein</fullName>
    </submittedName>
</protein>
<dbReference type="EMBL" id="JH993240">
    <property type="protein sequence ID" value="EKX31746.1"/>
    <property type="molecule type" value="Genomic_DNA"/>
</dbReference>
<gene>
    <name evidence="1" type="ORF">GUITHDRAFT_122061</name>
</gene>
<evidence type="ECO:0000313" key="2">
    <source>
        <dbReference type="EnsemblProtists" id="EKX31746"/>
    </source>
</evidence>
<keyword evidence="3" id="KW-1185">Reference proteome</keyword>
<reference evidence="3" key="2">
    <citation type="submission" date="2012-11" db="EMBL/GenBank/DDBJ databases">
        <authorList>
            <person name="Kuo A."/>
            <person name="Curtis B.A."/>
            <person name="Tanifuji G."/>
            <person name="Burki F."/>
            <person name="Gruber A."/>
            <person name="Irimia M."/>
            <person name="Maruyama S."/>
            <person name="Arias M.C."/>
            <person name="Ball S.G."/>
            <person name="Gile G.H."/>
            <person name="Hirakawa Y."/>
            <person name="Hopkins J.F."/>
            <person name="Rensing S.A."/>
            <person name="Schmutz J."/>
            <person name="Symeonidi A."/>
            <person name="Elias M."/>
            <person name="Eveleigh R.J."/>
            <person name="Herman E.K."/>
            <person name="Klute M.J."/>
            <person name="Nakayama T."/>
            <person name="Obornik M."/>
            <person name="Reyes-Prieto A."/>
            <person name="Armbrust E.V."/>
            <person name="Aves S.J."/>
            <person name="Beiko R.G."/>
            <person name="Coutinho P."/>
            <person name="Dacks J.B."/>
            <person name="Durnford D.G."/>
            <person name="Fast N.M."/>
            <person name="Green B.R."/>
            <person name="Grisdale C."/>
            <person name="Hempe F."/>
            <person name="Henrissat B."/>
            <person name="Hoppner M.P."/>
            <person name="Ishida K.-I."/>
            <person name="Kim E."/>
            <person name="Koreny L."/>
            <person name="Kroth P.G."/>
            <person name="Liu Y."/>
            <person name="Malik S.-B."/>
            <person name="Maier U.G."/>
            <person name="McRose D."/>
            <person name="Mock T."/>
            <person name="Neilson J.A."/>
            <person name="Onodera N.T."/>
            <person name="Poole A.M."/>
            <person name="Pritham E.J."/>
            <person name="Richards T.A."/>
            <person name="Rocap G."/>
            <person name="Roy S.W."/>
            <person name="Sarai C."/>
            <person name="Schaack S."/>
            <person name="Shirato S."/>
            <person name="Slamovits C.H."/>
            <person name="Spencer D.F."/>
            <person name="Suzuki S."/>
            <person name="Worden A.Z."/>
            <person name="Zauner S."/>
            <person name="Barry K."/>
            <person name="Bell C."/>
            <person name="Bharti A.K."/>
            <person name="Crow J.A."/>
            <person name="Grimwood J."/>
            <person name="Kramer R."/>
            <person name="Lindquist E."/>
            <person name="Lucas S."/>
            <person name="Salamov A."/>
            <person name="McFadden G.I."/>
            <person name="Lane C.E."/>
            <person name="Keeling P.J."/>
            <person name="Gray M.W."/>
            <person name="Grigoriev I.V."/>
            <person name="Archibald J.M."/>
        </authorList>
    </citation>
    <scope>NUCLEOTIDE SEQUENCE</scope>
    <source>
        <strain evidence="3">CCMP2712</strain>
    </source>
</reference>
<dbReference type="HOGENOM" id="CLU_2077573_0_0_1"/>
<evidence type="ECO:0000313" key="1">
    <source>
        <dbReference type="EMBL" id="EKX31746.1"/>
    </source>
</evidence>
<dbReference type="KEGG" id="gtt:GUITHDRAFT_122061"/>
<reference evidence="2" key="3">
    <citation type="submission" date="2015-06" db="UniProtKB">
        <authorList>
            <consortium name="EnsemblProtists"/>
        </authorList>
    </citation>
    <scope>IDENTIFICATION</scope>
</reference>
<evidence type="ECO:0000313" key="3">
    <source>
        <dbReference type="Proteomes" id="UP000011087"/>
    </source>
</evidence>
<sequence>MITRSQTDSTTRNQARGEQISIYERLARSTKEELRCIIVLHLDLKHNCKPTRKQLNEVAKRIHVLPANRANFIALIRAYLSLHHSIKRLRSLHGLEPFEFVVPTTDEELYSLLLSIFY</sequence>
<dbReference type="RefSeq" id="XP_005818726.1">
    <property type="nucleotide sequence ID" value="XM_005818669.1"/>
</dbReference>
<dbReference type="EnsemblProtists" id="EKX31746">
    <property type="protein sequence ID" value="EKX31746"/>
    <property type="gene ID" value="GUITHDRAFT_122061"/>
</dbReference>